<dbReference type="GO" id="GO:0070204">
    <property type="term" value="F:2-succinyl-5-enolpyruvyl-6-hydroxy-3-cyclohexene-1-carboxylic-acid synthase activity"/>
    <property type="evidence" value="ECO:0007669"/>
    <property type="project" value="InterPro"/>
</dbReference>
<dbReference type="InterPro" id="IPR029017">
    <property type="entry name" value="Enolase-like_N"/>
</dbReference>
<feature type="domain" description="Mandelate racemase/muconate lactonizing enzyme C-terminal" evidence="8">
    <location>
        <begin position="1444"/>
        <end position="1536"/>
    </location>
</feature>
<dbReference type="InterPro" id="IPR029061">
    <property type="entry name" value="THDP-binding"/>
</dbReference>
<dbReference type="InterPro" id="IPR011766">
    <property type="entry name" value="TPP_enzyme_TPP-bd"/>
</dbReference>
<dbReference type="SUPFAM" id="SSF54826">
    <property type="entry name" value="Enolase N-terminal domain-like"/>
    <property type="match status" value="1"/>
</dbReference>
<evidence type="ECO:0000256" key="3">
    <source>
        <dbReference type="ARBA" id="ARBA00022723"/>
    </source>
</evidence>
<dbReference type="Pfam" id="PF16582">
    <property type="entry name" value="TPP_enzyme_M_2"/>
    <property type="match status" value="1"/>
</dbReference>
<dbReference type="NCBIfam" id="TIGR03695">
    <property type="entry name" value="menH_SHCHC"/>
    <property type="match status" value="1"/>
</dbReference>
<keyword evidence="3" id="KW-0479">Metal-binding</keyword>
<dbReference type="Gene3D" id="3.40.50.1220">
    <property type="entry name" value="TPP-binding domain"/>
    <property type="match status" value="1"/>
</dbReference>
<reference evidence="9 10" key="1">
    <citation type="journal article" date="2021" name="Hortic Res">
        <title>Chromosome-scale assembly of the Dendrobium chrysotoxum genome enhances the understanding of orchid evolution.</title>
        <authorList>
            <person name="Zhang Y."/>
            <person name="Zhang G.Q."/>
            <person name="Zhang D."/>
            <person name="Liu X.D."/>
            <person name="Xu X.Y."/>
            <person name="Sun W.H."/>
            <person name="Yu X."/>
            <person name="Zhu X."/>
            <person name="Wang Z.W."/>
            <person name="Zhao X."/>
            <person name="Zhong W.Y."/>
            <person name="Chen H."/>
            <person name="Yin W.L."/>
            <person name="Huang T."/>
            <person name="Niu S.C."/>
            <person name="Liu Z.J."/>
        </authorList>
    </citation>
    <scope>NUCLEOTIDE SEQUENCE [LARGE SCALE GENOMIC DNA]</scope>
    <source>
        <strain evidence="9">Lindl</strain>
    </source>
</reference>
<dbReference type="CDD" id="cd02009">
    <property type="entry name" value="TPP_SHCHC_synthase"/>
    <property type="match status" value="1"/>
</dbReference>
<dbReference type="InterPro" id="IPR029065">
    <property type="entry name" value="Enolase_C-like"/>
</dbReference>
<dbReference type="Gene3D" id="3.40.50.1820">
    <property type="entry name" value="alpha/beta hydrolase"/>
    <property type="match status" value="1"/>
</dbReference>
<dbReference type="InterPro" id="IPR004433">
    <property type="entry name" value="MenaQ_synth_MenD"/>
</dbReference>
<evidence type="ECO:0000256" key="1">
    <source>
        <dbReference type="ARBA" id="ARBA00022428"/>
    </source>
</evidence>
<dbReference type="PROSITE" id="PS00909">
    <property type="entry name" value="MR_MLE_2"/>
    <property type="match status" value="1"/>
</dbReference>
<evidence type="ECO:0000256" key="4">
    <source>
        <dbReference type="ARBA" id="ARBA00022842"/>
    </source>
</evidence>
<proteinExistence type="inferred from homology"/>
<dbReference type="GO" id="GO:0070205">
    <property type="term" value="F:2-succinyl-6-hydroxy-2,4-cyclohexadiene-1-carboxylate synthase activity"/>
    <property type="evidence" value="ECO:0007669"/>
    <property type="project" value="InterPro"/>
</dbReference>
<evidence type="ECO:0000256" key="2">
    <source>
        <dbReference type="ARBA" id="ARBA00022679"/>
    </source>
</evidence>
<gene>
    <name evidence="9" type="ORF">IEQ34_009766</name>
</gene>
<keyword evidence="4" id="KW-0460">Magnesium</keyword>
<keyword evidence="2" id="KW-0808">Transferase</keyword>
<protein>
    <recommendedName>
        <fullName evidence="8">Mandelate racemase/muconate lactonizing enzyme C-terminal domain-containing protein</fullName>
    </recommendedName>
</protein>
<dbReference type="HAMAP" id="MF_01659">
    <property type="entry name" value="MenD"/>
    <property type="match status" value="1"/>
</dbReference>
<dbReference type="NCBIfam" id="TIGR00173">
    <property type="entry name" value="menD"/>
    <property type="match status" value="1"/>
</dbReference>
<dbReference type="Gene3D" id="3.20.20.120">
    <property type="entry name" value="Enolase-like C-terminal domain"/>
    <property type="match status" value="1"/>
</dbReference>
<dbReference type="PANTHER" id="PTHR42916:SF1">
    <property type="entry name" value="PROTEIN PHYLLO, CHLOROPLASTIC"/>
    <property type="match status" value="1"/>
</dbReference>
<keyword evidence="5" id="KW-0786">Thiamine pyrophosphate</keyword>
<dbReference type="InterPro" id="IPR032264">
    <property type="entry name" value="MenD_middle"/>
</dbReference>
<dbReference type="InterPro" id="IPR036849">
    <property type="entry name" value="Enolase-like_C_sf"/>
</dbReference>
<dbReference type="InterPro" id="IPR029058">
    <property type="entry name" value="AB_hydrolase_fold"/>
</dbReference>
<keyword evidence="1" id="KW-0474">Menaquinone biosynthesis</keyword>
<dbReference type="SUPFAM" id="SSF52518">
    <property type="entry name" value="Thiamin diphosphate-binding fold (THDP-binding)"/>
    <property type="match status" value="2"/>
</dbReference>
<dbReference type="HAMAP" id="MF_01660">
    <property type="entry name" value="MenH"/>
    <property type="match status" value="1"/>
</dbReference>
<dbReference type="GO" id="GO:0030976">
    <property type="term" value="F:thiamine pyrophosphate binding"/>
    <property type="evidence" value="ECO:0007669"/>
    <property type="project" value="InterPro"/>
</dbReference>
<dbReference type="Pfam" id="PF13378">
    <property type="entry name" value="MR_MLE_C"/>
    <property type="match status" value="1"/>
</dbReference>
<evidence type="ECO:0000256" key="5">
    <source>
        <dbReference type="ARBA" id="ARBA00023052"/>
    </source>
</evidence>
<keyword evidence="6" id="KW-0464">Manganese</keyword>
<dbReference type="InterPro" id="IPR000073">
    <property type="entry name" value="AB_hydrolase_1"/>
</dbReference>
<name>A0AAV7GZN2_DENCH</name>
<dbReference type="CDD" id="cd07037">
    <property type="entry name" value="TPP_PYR_MenD"/>
    <property type="match status" value="1"/>
</dbReference>
<organism evidence="9 10">
    <name type="scientific">Dendrobium chrysotoxum</name>
    <name type="common">Orchid</name>
    <dbReference type="NCBI Taxonomy" id="161865"/>
    <lineage>
        <taxon>Eukaryota</taxon>
        <taxon>Viridiplantae</taxon>
        <taxon>Streptophyta</taxon>
        <taxon>Embryophyta</taxon>
        <taxon>Tracheophyta</taxon>
        <taxon>Spermatophyta</taxon>
        <taxon>Magnoliopsida</taxon>
        <taxon>Liliopsida</taxon>
        <taxon>Asparagales</taxon>
        <taxon>Orchidaceae</taxon>
        <taxon>Epidendroideae</taxon>
        <taxon>Malaxideae</taxon>
        <taxon>Dendrobiinae</taxon>
        <taxon>Dendrobium</taxon>
    </lineage>
</organism>
<evidence type="ECO:0000259" key="8">
    <source>
        <dbReference type="SMART" id="SM00922"/>
    </source>
</evidence>
<dbReference type="InterPro" id="IPR012001">
    <property type="entry name" value="Thiamin_PyroP_enz_TPP-bd_dom"/>
</dbReference>
<keyword evidence="10" id="KW-1185">Reference proteome</keyword>
<evidence type="ECO:0000313" key="10">
    <source>
        <dbReference type="Proteomes" id="UP000775213"/>
    </source>
</evidence>
<dbReference type="Pfam" id="PF02776">
    <property type="entry name" value="TPP_enzyme_N"/>
    <property type="match status" value="1"/>
</dbReference>
<dbReference type="GO" id="GO:0009063">
    <property type="term" value="P:amino acid catabolic process"/>
    <property type="evidence" value="ECO:0007669"/>
    <property type="project" value="InterPro"/>
</dbReference>
<dbReference type="GO" id="GO:0009234">
    <property type="term" value="P:menaquinone biosynthetic process"/>
    <property type="evidence" value="ECO:0007669"/>
    <property type="project" value="UniProtKB-KW"/>
</dbReference>
<dbReference type="SMART" id="SM00922">
    <property type="entry name" value="MR_MLE"/>
    <property type="match status" value="1"/>
</dbReference>
<dbReference type="PANTHER" id="PTHR42916">
    <property type="entry name" value="2-SUCCINYL-5-ENOLPYRUVYL-6-HYDROXY-3-CYCLOHEXENE-1-CARBOXYLATE SYNTHASE"/>
    <property type="match status" value="1"/>
</dbReference>
<dbReference type="Proteomes" id="UP000775213">
    <property type="component" value="Unassembled WGS sequence"/>
</dbReference>
<dbReference type="SUPFAM" id="SSF51604">
    <property type="entry name" value="Enolase C-terminal domain-like"/>
    <property type="match status" value="1"/>
</dbReference>
<dbReference type="Pfam" id="PF00561">
    <property type="entry name" value="Abhydrolase_1"/>
    <property type="match status" value="1"/>
</dbReference>
<sequence>MRMMIYLWDSSEVPSLCWASLVSGKFAISSKLVILAIPPPSLLFGLVVRKGREEERKRGNGGEEKSEKAIRGCHTSQVVSVGMQLCGKFSNNCLSLRAVRSDAKEKNFLYPHEPPIGFQAKTKIDMQTPKKLGKADASNFEWDILCLQLLGLLLFELLRFFVAGYPNGKENSSLEGEVTLSTLGSKVIQIWSSKWIRTIPQRDILSSLESNLWISVSQTQIYRAAQQTYEPRQVELEYRLELELFTTPSNFPASFPPLHISTIRFLSPLSTSSFDDVMKLQSSGFFHSSKPSLLHSNHRIRRHSLFIPSYPFRFSLPFHRLNHPGLFCLRSNPNSQIYAQKEFCARELKIVVDEVVETGCSDLPVELCLTRTLDPALTLMQAVNAMKEAVNKLKMDLPCSRSGVLRFQIVVPPSVKSLNWLYLQCKSLAPFPQIYVATTKMHERFNGLTITTQMLGVSGVGSAITFCGSSGVLRGYNLMERYLSLESPLISAYGFIGIDWNMESKKMFNHPGSFYFFIPQIEVNEFENISFLASNLVWDNSLSYTLEEAIHSLERSLNQINVHVSSASTLVVDKWNWFEGQSDIEGKEDLKMVHINAETLQKMHASGRFSSLEELTVSEKSYYRNSTTVIVSKNMFRLPHGTSKIKECTNINLLWASLIVEECVRLGLKYFCIAPGSRSSPLALSACSHSLTTCISCYDERSLAFHALGYARGSHKPAVIITSSGTAVSNLFPAVVEASQDFVPLLMLTADRPPELQDVGANQAIDQVNHFGKFVRFFYSFPPPSDQIPARMVLTTIDSAVYSATQSLCGPVHINCPFREPLEDVPKEWATDCLRGLDLWMSKDEPFTQYIKIQHAWGHCYDQMVKVLDVIHKANQGLLLLGAINTDDEIWAALLLAKHLSWPVVPDVLSGLRLRKLLTSCQGIEDDFLFLDHLDHVLLSESVKSWLQPDVVVQIGSRITSKRVSQLLDSCSPFVYIFVDKHPNRQDPSHLVTHRVQCSIVEFTELVLVEKCPKRGRKWNLLLKELNLMVAMEISFQIYSEISLTEPYVAHLVGQVLRGDTALFIGNSMAIRNMDMYGKGWLKPNNDSVFLETSCNLTFLGLRVSGNRGASGIDGLLSSSIGFSVGSKKRVVCVIGDVSFLHDTNSLAILSNRTRRKPMTIIVINNHGGAIFSLLPIASRTQESVLNQYFYTSHNISIGKLCSAHRVKHLLVQTKMELQHALHESQQDYGDFVIEVESCITDNAKFHSIIRKTSSQAADQAFRALSVTPMTEIVSDSLSICKICKVEIQLCAPTSTQIKHYRKDFYHEGFVLAISLDDNIVGYGEIAPIEIHKENLLDVEEQLRFLVHVMEGAELSCLLPLLRGSFSRWIWKILGIPPSSVFPSVRCGMEMAVLNALAKRQGSSLSGFIGYESFLLGAQKVADKNLCKDEGIPICALVDCDGTPNVVAHVVSQLFHDGFTTVARREDPTEDAAVISEVRAVIGYKINIRVDANRKWSYDKAFHFGSSVKSFALEYIEEPVCFEDDIIKFCEETGLPVALDETIDNISGEPLQKLEKFVHPGIVAVVIKPSMVGGFENALLIAKWAQMHEKMAIVSSAFESSLGLSTYVKFAHYLDQLNKSISEMRKVKQTATAAHGLGTFQWLKEDVSTEALRIRIPPLGKRVEASIGDTDIFLRNFQVNHEVIQRIYRGEQVKSYKSEVDCNGFSCSFKLMEAGGNKDGNIIFLHGFLGSGQDWIPLMKAFSATTRCISIDLPGHGDSCVQWHKKNLTQEPYQSIESVAEMLLQLIHNITIGRVILVGYSMGGRIALYMSLKYCEKIHGAVLISGSPGLRNENAQRIRLSQDEARASYLLSHGLNSFLETWYEGSLWKSLRAHPLFNKIVRQREKHRDIRSLAKSLTDLSTGRQRPLWDELKHCKKPLLLIVGEEDLKFRRIAEEMCNEIKSSRTDEVAGQEDLCEMVIVPECGHAVHLENPFPVINAVRKFLTRVNRK</sequence>
<dbReference type="Gene3D" id="3.40.50.970">
    <property type="match status" value="2"/>
</dbReference>
<dbReference type="Pfam" id="PF02775">
    <property type="entry name" value="TPP_enzyme_C"/>
    <property type="match status" value="1"/>
</dbReference>
<comment type="caution">
    <text evidence="9">The sequence shown here is derived from an EMBL/GenBank/DDBJ whole genome shotgun (WGS) entry which is preliminary data.</text>
</comment>
<dbReference type="SUPFAM" id="SSF53474">
    <property type="entry name" value="alpha/beta-Hydrolases"/>
    <property type="match status" value="1"/>
</dbReference>
<keyword evidence="7" id="KW-0456">Lyase</keyword>
<accession>A0AAV7GZN2</accession>
<dbReference type="Gene3D" id="3.30.390.10">
    <property type="entry name" value="Enolase-like, N-terminal domain"/>
    <property type="match status" value="1"/>
</dbReference>
<evidence type="ECO:0000256" key="7">
    <source>
        <dbReference type="ARBA" id="ARBA00023239"/>
    </source>
</evidence>
<dbReference type="GO" id="GO:0046872">
    <property type="term" value="F:metal ion binding"/>
    <property type="evidence" value="ECO:0007669"/>
    <property type="project" value="UniProtKB-KW"/>
</dbReference>
<dbReference type="InterPro" id="IPR018110">
    <property type="entry name" value="Mandel_Rmase/mucon_lact_enz_CS"/>
</dbReference>
<evidence type="ECO:0000313" key="9">
    <source>
        <dbReference type="EMBL" id="KAH0462191.1"/>
    </source>
</evidence>
<evidence type="ECO:0000256" key="6">
    <source>
        <dbReference type="ARBA" id="ARBA00023211"/>
    </source>
</evidence>
<dbReference type="InterPro" id="IPR013342">
    <property type="entry name" value="Mandelate_racemase_C"/>
</dbReference>
<dbReference type="InterPro" id="IPR022485">
    <property type="entry name" value="SHCHC_synthase_MenH"/>
</dbReference>
<dbReference type="EMBL" id="JAGFBR010000009">
    <property type="protein sequence ID" value="KAH0462191.1"/>
    <property type="molecule type" value="Genomic_DNA"/>
</dbReference>